<reference evidence="2 3" key="1">
    <citation type="journal article" date="2018" name="Int. J. Syst. Evol. Microbiol.">
        <title>Whole-genome-based revisit of Photorhabdus phylogeny: proposal for the elevation of most Photorhabdus subspecies to the species level and description of one novel species Photorhabdus bodei sp. nov., and one novel subspecies Photorhabdus laumondii subsp. clarkei subsp. nov.</title>
        <authorList>
            <person name="Machado R.A.R."/>
            <person name="Wuthrich D."/>
            <person name="Kuhnert P."/>
            <person name="Arce C.C.M."/>
            <person name="Thonen L."/>
            <person name="Ruiz C."/>
            <person name="Zhang X."/>
            <person name="Robert C.A.M."/>
            <person name="Karimi J."/>
            <person name="Kamali S."/>
            <person name="Ma J."/>
            <person name="Bruggmann R."/>
            <person name="Erb M."/>
        </authorList>
    </citation>
    <scope>NUCLEOTIDE SEQUENCE [LARGE SCALE GENOMIC DNA]</scope>
    <source>
        <strain evidence="2 3">BOJ-47</strain>
    </source>
</reference>
<dbReference type="Proteomes" id="UP000250870">
    <property type="component" value="Unassembled WGS sequence"/>
</dbReference>
<dbReference type="EMBL" id="NSCI01000035">
    <property type="protein sequence ID" value="RAW85474.1"/>
    <property type="molecule type" value="Genomic_DNA"/>
</dbReference>
<comment type="caution">
    <text evidence="2">The sequence shown here is derived from an EMBL/GenBank/DDBJ whole genome shotgun (WGS) entry which is preliminary data.</text>
</comment>
<protein>
    <submittedName>
        <fullName evidence="2">Uncharacterized protein</fullName>
    </submittedName>
</protein>
<organism evidence="2 3">
    <name type="scientific">Photorhabdus laumondii subsp. clarkei</name>
    <dbReference type="NCBI Taxonomy" id="2029685"/>
    <lineage>
        <taxon>Bacteria</taxon>
        <taxon>Pseudomonadati</taxon>
        <taxon>Pseudomonadota</taxon>
        <taxon>Gammaproteobacteria</taxon>
        <taxon>Enterobacterales</taxon>
        <taxon>Morganellaceae</taxon>
        <taxon>Photorhabdus</taxon>
    </lineage>
</organism>
<accession>A0A329VAN7</accession>
<proteinExistence type="predicted"/>
<keyword evidence="1" id="KW-1133">Transmembrane helix</keyword>
<dbReference type="AlphaFoldDB" id="A0A329VAN7"/>
<feature type="transmembrane region" description="Helical" evidence="1">
    <location>
        <begin position="39"/>
        <end position="58"/>
    </location>
</feature>
<name>A0A329VAN7_9GAMM</name>
<evidence type="ECO:0000256" key="1">
    <source>
        <dbReference type="SAM" id="Phobius"/>
    </source>
</evidence>
<evidence type="ECO:0000313" key="2">
    <source>
        <dbReference type="EMBL" id="RAW85474.1"/>
    </source>
</evidence>
<evidence type="ECO:0000313" key="3">
    <source>
        <dbReference type="Proteomes" id="UP000250870"/>
    </source>
</evidence>
<keyword evidence="1" id="KW-0812">Transmembrane</keyword>
<sequence length="71" mass="7955">MSRVNLGRHWYWPVLTFIVAAAALLATERQVTFDVSGKLFATNLGAFAGGLFGFLPNLMKWCLFKCEKCLL</sequence>
<gene>
    <name evidence="2" type="ORF">CKY01_19310</name>
</gene>
<keyword evidence="1" id="KW-0472">Membrane</keyword>